<evidence type="ECO:0000313" key="1">
    <source>
        <dbReference type="EMBL" id="GEO36659.1"/>
    </source>
</evidence>
<dbReference type="EMBL" id="BJYZ01000003">
    <property type="protein sequence ID" value="GEO36659.1"/>
    <property type="molecule type" value="Genomic_DNA"/>
</dbReference>
<dbReference type="RefSeq" id="WP_044426280.1">
    <property type="nucleotide sequence ID" value="NZ_BJYZ01000003.1"/>
</dbReference>
<proteinExistence type="predicted"/>
<accession>A0A512DJK9</accession>
<evidence type="ECO:0000313" key="2">
    <source>
        <dbReference type="Proteomes" id="UP000321523"/>
    </source>
</evidence>
<dbReference type="AlphaFoldDB" id="A0A512DJK9"/>
<reference evidence="1 2" key="1">
    <citation type="submission" date="2019-07" db="EMBL/GenBank/DDBJ databases">
        <title>Whole genome shotgun sequence of Skermanella aerolata NBRC 106429.</title>
        <authorList>
            <person name="Hosoyama A."/>
            <person name="Uohara A."/>
            <person name="Ohji S."/>
            <person name="Ichikawa N."/>
        </authorList>
    </citation>
    <scope>NUCLEOTIDE SEQUENCE [LARGE SCALE GENOMIC DNA]</scope>
    <source>
        <strain evidence="1 2">NBRC 106429</strain>
    </source>
</reference>
<dbReference type="OrthoDB" id="7363178at2"/>
<keyword evidence="2" id="KW-1185">Reference proteome</keyword>
<protein>
    <submittedName>
        <fullName evidence="1">Uncharacterized protein</fullName>
    </submittedName>
</protein>
<organism evidence="1 2">
    <name type="scientific">Skermanella aerolata</name>
    <dbReference type="NCBI Taxonomy" id="393310"/>
    <lineage>
        <taxon>Bacteria</taxon>
        <taxon>Pseudomonadati</taxon>
        <taxon>Pseudomonadota</taxon>
        <taxon>Alphaproteobacteria</taxon>
        <taxon>Rhodospirillales</taxon>
        <taxon>Azospirillaceae</taxon>
        <taxon>Skermanella</taxon>
    </lineage>
</organism>
<comment type="caution">
    <text evidence="1">The sequence shown here is derived from an EMBL/GenBank/DDBJ whole genome shotgun (WGS) entry which is preliminary data.</text>
</comment>
<name>A0A512DJK9_9PROT</name>
<gene>
    <name evidence="1" type="ORF">SAE02_08070</name>
</gene>
<sequence length="101" mass="11938">MTSHLTYEIVHKFRGQGKMNEAEDWMRANIRGLWELEFLGMSEEIDDFKKTKTYIFHVRFNFGRSEDLKRFKEEYIQGKPPAPKAKLPVAKKKGILSRIFG</sequence>
<dbReference type="Proteomes" id="UP000321523">
    <property type="component" value="Unassembled WGS sequence"/>
</dbReference>